<dbReference type="Proteomes" id="UP001168877">
    <property type="component" value="Unassembled WGS sequence"/>
</dbReference>
<evidence type="ECO:0000313" key="4">
    <source>
        <dbReference type="EMBL" id="KAK0588536.1"/>
    </source>
</evidence>
<feature type="transmembrane region" description="Helical" evidence="3">
    <location>
        <begin position="7"/>
        <end position="28"/>
    </location>
</feature>
<keyword evidence="5" id="KW-1185">Reference proteome</keyword>
<dbReference type="AlphaFoldDB" id="A0AA39VRH5"/>
<keyword evidence="3" id="KW-0812">Transmembrane</keyword>
<reference evidence="4" key="2">
    <citation type="submission" date="2023-06" db="EMBL/GenBank/DDBJ databases">
        <authorList>
            <person name="Swenson N.G."/>
            <person name="Wegrzyn J.L."/>
            <person name="Mcevoy S.L."/>
        </authorList>
    </citation>
    <scope>NUCLEOTIDE SEQUENCE</scope>
    <source>
        <strain evidence="4">NS2018</strain>
        <tissue evidence="4">Leaf</tissue>
    </source>
</reference>
<keyword evidence="1" id="KW-0677">Repeat</keyword>
<dbReference type="EMBL" id="JAUESC010000381">
    <property type="protein sequence ID" value="KAK0588536.1"/>
    <property type="molecule type" value="Genomic_DNA"/>
</dbReference>
<protein>
    <recommendedName>
        <fullName evidence="6">Pentatricopeptide repeat-containing protein</fullName>
    </recommendedName>
</protein>
<dbReference type="GO" id="GO:0003723">
    <property type="term" value="F:RNA binding"/>
    <property type="evidence" value="ECO:0007669"/>
    <property type="project" value="InterPro"/>
</dbReference>
<dbReference type="NCBIfam" id="TIGR00756">
    <property type="entry name" value="PPR"/>
    <property type="match status" value="3"/>
</dbReference>
<dbReference type="PROSITE" id="PS51375">
    <property type="entry name" value="PPR"/>
    <property type="match status" value="3"/>
</dbReference>
<evidence type="ECO:0000313" key="5">
    <source>
        <dbReference type="Proteomes" id="UP001168877"/>
    </source>
</evidence>
<gene>
    <name evidence="4" type="ORF">LWI29_002260</name>
</gene>
<dbReference type="InterPro" id="IPR002885">
    <property type="entry name" value="PPR_rpt"/>
</dbReference>
<proteinExistence type="predicted"/>
<feature type="repeat" description="PPR" evidence="2">
    <location>
        <begin position="351"/>
        <end position="385"/>
    </location>
</feature>
<evidence type="ECO:0008006" key="6">
    <source>
        <dbReference type="Google" id="ProtNLM"/>
    </source>
</evidence>
<dbReference type="Pfam" id="PF01535">
    <property type="entry name" value="PPR"/>
    <property type="match status" value="3"/>
</dbReference>
<accession>A0AA39VRH5</accession>
<sequence>MRRAGIVPLNCILISTLSSCASLVWIMLGQQVHSEAFKLGLDFDVPVSNALLAMYAKSGPVDDSRLVFRFMVDKNYVTWNTIISGLDQIEYFEEAIKSFCKMRRAGVVPSNFTLISTLNSCASLGLIMLGQQVHGEAFKLGLDSDVSVSNALLALYADTGCLAECLKFFSLTPEDDQVSWNTVIGSLSVSESSISEAVKYYLNMMRVGVSPNRVIFINILAAVSSSSLGKVSQQIHAQVIKYHIADDTAIENALLACYGKCGQMDECEKIFSRLSDRKDDVSWNLMISGYRHNNLWHKAMVLERGMELHASALRACLESNVLVGGALVAMYSKCGRIDYALRFFDMMPKRTVYSWNSMISGYARHGYGDKALRLFSRMIESGQRLDHFTVTTVLSACASVATLEHGMEVHASALRACLESDVVVGTWECTC</sequence>
<dbReference type="PANTHER" id="PTHR47926">
    <property type="entry name" value="PENTATRICOPEPTIDE REPEAT-CONTAINING PROTEIN"/>
    <property type="match status" value="1"/>
</dbReference>
<feature type="repeat" description="PPR" evidence="2">
    <location>
        <begin position="176"/>
        <end position="211"/>
    </location>
</feature>
<dbReference type="InterPro" id="IPR046960">
    <property type="entry name" value="PPR_At4g14850-like_plant"/>
</dbReference>
<dbReference type="Gene3D" id="1.25.40.10">
    <property type="entry name" value="Tetratricopeptide repeat domain"/>
    <property type="match status" value="4"/>
</dbReference>
<evidence type="ECO:0000256" key="3">
    <source>
        <dbReference type="SAM" id="Phobius"/>
    </source>
</evidence>
<dbReference type="PROSITE" id="PS51257">
    <property type="entry name" value="PROKAR_LIPOPROTEIN"/>
    <property type="match status" value="1"/>
</dbReference>
<dbReference type="InterPro" id="IPR011990">
    <property type="entry name" value="TPR-like_helical_dom_sf"/>
</dbReference>
<dbReference type="FunFam" id="1.25.40.10:FF:000196">
    <property type="entry name" value="Pentatricopeptide repeat-containing protein At4g14850"/>
    <property type="match status" value="1"/>
</dbReference>
<dbReference type="FunFam" id="1.25.40.10:FF:000031">
    <property type="entry name" value="Pentatricopeptide repeat-containing protein mitochondrial"/>
    <property type="match status" value="1"/>
</dbReference>
<evidence type="ECO:0000256" key="1">
    <source>
        <dbReference type="ARBA" id="ARBA00022737"/>
    </source>
</evidence>
<reference evidence="4" key="1">
    <citation type="journal article" date="2022" name="Plant J.">
        <title>Strategies of tolerance reflected in two North American maple genomes.</title>
        <authorList>
            <person name="McEvoy S.L."/>
            <person name="Sezen U.U."/>
            <person name="Trouern-Trend A."/>
            <person name="McMahon S.M."/>
            <person name="Schaberg P.G."/>
            <person name="Yang J."/>
            <person name="Wegrzyn J.L."/>
            <person name="Swenson N.G."/>
        </authorList>
    </citation>
    <scope>NUCLEOTIDE SEQUENCE</scope>
    <source>
        <strain evidence="4">NS2018</strain>
    </source>
</reference>
<keyword evidence="3" id="KW-0472">Membrane</keyword>
<keyword evidence="3" id="KW-1133">Transmembrane helix</keyword>
<comment type="caution">
    <text evidence="4">The sequence shown here is derived from an EMBL/GenBank/DDBJ whole genome shotgun (WGS) entry which is preliminary data.</text>
</comment>
<name>A0AA39VRH5_ACESA</name>
<organism evidence="4 5">
    <name type="scientific">Acer saccharum</name>
    <name type="common">Sugar maple</name>
    <dbReference type="NCBI Taxonomy" id="4024"/>
    <lineage>
        <taxon>Eukaryota</taxon>
        <taxon>Viridiplantae</taxon>
        <taxon>Streptophyta</taxon>
        <taxon>Embryophyta</taxon>
        <taxon>Tracheophyta</taxon>
        <taxon>Spermatophyta</taxon>
        <taxon>Magnoliopsida</taxon>
        <taxon>eudicotyledons</taxon>
        <taxon>Gunneridae</taxon>
        <taxon>Pentapetalae</taxon>
        <taxon>rosids</taxon>
        <taxon>malvids</taxon>
        <taxon>Sapindales</taxon>
        <taxon>Sapindaceae</taxon>
        <taxon>Hippocastanoideae</taxon>
        <taxon>Acereae</taxon>
        <taxon>Acer</taxon>
    </lineage>
</organism>
<feature type="repeat" description="PPR" evidence="2">
    <location>
        <begin position="75"/>
        <end position="109"/>
    </location>
</feature>
<evidence type="ECO:0000256" key="2">
    <source>
        <dbReference type="PROSITE-ProRule" id="PRU00708"/>
    </source>
</evidence>
<dbReference type="GO" id="GO:0009451">
    <property type="term" value="P:RNA modification"/>
    <property type="evidence" value="ECO:0007669"/>
    <property type="project" value="InterPro"/>
</dbReference>
<dbReference type="Pfam" id="PF13041">
    <property type="entry name" value="PPR_2"/>
    <property type="match status" value="2"/>
</dbReference>